<protein>
    <submittedName>
        <fullName evidence="2">Uncharacterized protein</fullName>
    </submittedName>
</protein>
<evidence type="ECO:0000313" key="2">
    <source>
        <dbReference type="EMBL" id="KAK9909543.1"/>
    </source>
</evidence>
<accession>A0ABR2YR61</accession>
<comment type="caution">
    <text evidence="2">The sequence shown here is derived from an EMBL/GenBank/DDBJ whole genome shotgun (WGS) entry which is preliminary data.</text>
</comment>
<feature type="region of interest" description="Disordered" evidence="1">
    <location>
        <begin position="76"/>
        <end position="123"/>
    </location>
</feature>
<evidence type="ECO:0000256" key="1">
    <source>
        <dbReference type="SAM" id="MobiDB-lite"/>
    </source>
</evidence>
<dbReference type="EMBL" id="JALJOT010000006">
    <property type="protein sequence ID" value="KAK9909543.1"/>
    <property type="molecule type" value="Genomic_DNA"/>
</dbReference>
<reference evidence="2 3" key="1">
    <citation type="journal article" date="2024" name="Nat. Commun.">
        <title>Phylogenomics reveals the evolutionary origins of lichenization in chlorophyte algae.</title>
        <authorList>
            <person name="Puginier C."/>
            <person name="Libourel C."/>
            <person name="Otte J."/>
            <person name="Skaloud P."/>
            <person name="Haon M."/>
            <person name="Grisel S."/>
            <person name="Petersen M."/>
            <person name="Berrin J.G."/>
            <person name="Delaux P.M."/>
            <person name="Dal Grande F."/>
            <person name="Keller J."/>
        </authorList>
    </citation>
    <scope>NUCLEOTIDE SEQUENCE [LARGE SCALE GENOMIC DNA]</scope>
    <source>
        <strain evidence="2 3">SAG 216-7</strain>
    </source>
</reference>
<sequence length="146" mass="15592">MSSGKIDEIDQIVASGEALSVVSKWLGVSSFQDALAADPVQSSTEELRPPLLGLGADPRKYHKALTAASKLERKLGQRLKGQLHEQQSPAAINRNGGANTGKAADARESSDGEEEDEDEGRAGLRVIKMDVQWPLPVPVPDVIVIL</sequence>
<dbReference type="Proteomes" id="UP001491310">
    <property type="component" value="Unassembled WGS sequence"/>
</dbReference>
<evidence type="ECO:0000313" key="3">
    <source>
        <dbReference type="Proteomes" id="UP001491310"/>
    </source>
</evidence>
<proteinExistence type="predicted"/>
<gene>
    <name evidence="2" type="ORF">WJX75_003875</name>
</gene>
<name>A0ABR2YR61_9CHLO</name>
<keyword evidence="3" id="KW-1185">Reference proteome</keyword>
<organism evidence="2 3">
    <name type="scientific">Coccomyxa subellipsoidea</name>
    <dbReference type="NCBI Taxonomy" id="248742"/>
    <lineage>
        <taxon>Eukaryota</taxon>
        <taxon>Viridiplantae</taxon>
        <taxon>Chlorophyta</taxon>
        <taxon>core chlorophytes</taxon>
        <taxon>Trebouxiophyceae</taxon>
        <taxon>Trebouxiophyceae incertae sedis</taxon>
        <taxon>Coccomyxaceae</taxon>
        <taxon>Coccomyxa</taxon>
    </lineage>
</organism>